<dbReference type="EMBL" id="UFQB01000008">
    <property type="protein sequence ID" value="SSW66136.1"/>
    <property type="molecule type" value="Genomic_DNA"/>
</dbReference>
<keyword evidence="3" id="KW-1185">Reference proteome</keyword>
<dbReference type="RefSeq" id="WP_129527623.1">
    <property type="nucleotide sequence ID" value="NZ_UFQB01000008.1"/>
</dbReference>
<feature type="transmembrane region" description="Helical" evidence="1">
    <location>
        <begin position="37"/>
        <end position="60"/>
    </location>
</feature>
<evidence type="ECO:0000313" key="2">
    <source>
        <dbReference type="EMBL" id="SSW66136.1"/>
    </source>
</evidence>
<dbReference type="Proteomes" id="UP000289184">
    <property type="component" value="Unassembled WGS sequence"/>
</dbReference>
<name>A0A446CE35_9BURK</name>
<sequence>MIQASKLQKSAALLVIPVLLTIWFVSDGGLRNGLNRLVYEMTMGLFFTSYGLLWGLVEIINRLRKRSCPFNLRLMGWSFSLLLAWVVLASLYERFHYELF</sequence>
<protein>
    <submittedName>
        <fullName evidence="2">Uncharacterized protein</fullName>
    </submittedName>
</protein>
<evidence type="ECO:0000256" key="1">
    <source>
        <dbReference type="SAM" id="Phobius"/>
    </source>
</evidence>
<organism evidence="2 3">
    <name type="scientific">Achromobacter agilis</name>
    <dbReference type="NCBI Taxonomy" id="1353888"/>
    <lineage>
        <taxon>Bacteria</taxon>
        <taxon>Pseudomonadati</taxon>
        <taxon>Pseudomonadota</taxon>
        <taxon>Betaproteobacteria</taxon>
        <taxon>Burkholderiales</taxon>
        <taxon>Alcaligenaceae</taxon>
        <taxon>Achromobacter</taxon>
    </lineage>
</organism>
<dbReference type="AlphaFoldDB" id="A0A446CE35"/>
<dbReference type="OrthoDB" id="9840504at2"/>
<accession>A0A446CE35</accession>
<keyword evidence="1" id="KW-0812">Transmembrane</keyword>
<evidence type="ECO:0000313" key="3">
    <source>
        <dbReference type="Proteomes" id="UP000289184"/>
    </source>
</evidence>
<reference evidence="2 3" key="1">
    <citation type="submission" date="2018-07" db="EMBL/GenBank/DDBJ databases">
        <authorList>
            <person name="Peeters C."/>
        </authorList>
    </citation>
    <scope>NUCLEOTIDE SEQUENCE [LARGE SCALE GENOMIC DNA]</scope>
    <source>
        <strain evidence="2 3">LMG 3411</strain>
    </source>
</reference>
<keyword evidence="1" id="KW-1133">Transmembrane helix</keyword>
<keyword evidence="1" id="KW-0472">Membrane</keyword>
<gene>
    <name evidence="2" type="ORF">AGI3411_02422</name>
</gene>
<feature type="transmembrane region" description="Helical" evidence="1">
    <location>
        <begin position="72"/>
        <end position="92"/>
    </location>
</feature>
<proteinExistence type="predicted"/>
<feature type="transmembrane region" description="Helical" evidence="1">
    <location>
        <begin position="7"/>
        <end position="25"/>
    </location>
</feature>